<dbReference type="PATRIC" id="fig|740709.3.peg.1124"/>
<evidence type="ECO:0000313" key="1">
    <source>
        <dbReference type="EMBL" id="EKE84501.1"/>
    </source>
</evidence>
<dbReference type="OrthoDB" id="6467024at2"/>
<reference evidence="1 2" key="1">
    <citation type="journal article" date="2012" name="J. Bacteriol.">
        <title>Genome Sequence of Idiomarina xiamenensis Type Strain 10-D-4.</title>
        <authorList>
            <person name="Lai Q."/>
            <person name="Wang L."/>
            <person name="Wang W."/>
            <person name="Shao Z."/>
        </authorList>
    </citation>
    <scope>NUCLEOTIDE SEQUENCE [LARGE SCALE GENOMIC DNA]</scope>
    <source>
        <strain evidence="1 2">10-D-4</strain>
    </source>
</reference>
<name>K2JLW7_9GAMM</name>
<sequence length="116" mass="13318">MALATPAAYVKQADADFVRVLCYDETVRDSLRKLGFSPQHDAANNHAIAYQKATHGRADKARLLRLLRDLDIPFMGGHGWSPAEVFSYLREQPELLSGDFREVSWSSPRRYRIRQR</sequence>
<dbReference type="AlphaFoldDB" id="K2JLW7"/>
<dbReference type="eggNOG" id="ENOG502ZXKY">
    <property type="taxonomic scope" value="Bacteria"/>
</dbReference>
<dbReference type="Proteomes" id="UP000014115">
    <property type="component" value="Unassembled WGS sequence"/>
</dbReference>
<gene>
    <name evidence="1" type="ORF">A10D4_05517</name>
</gene>
<protein>
    <submittedName>
        <fullName evidence="1">Uncharacterized protein</fullName>
    </submittedName>
</protein>
<comment type="caution">
    <text evidence="1">The sequence shown here is derived from an EMBL/GenBank/DDBJ whole genome shotgun (WGS) entry which is preliminary data.</text>
</comment>
<dbReference type="EMBL" id="AMRG01000005">
    <property type="protein sequence ID" value="EKE84501.1"/>
    <property type="molecule type" value="Genomic_DNA"/>
</dbReference>
<dbReference type="RefSeq" id="WP_008488243.1">
    <property type="nucleotide sequence ID" value="NZ_AMRG01000005.1"/>
</dbReference>
<accession>K2JLW7</accession>
<proteinExistence type="predicted"/>
<organism evidence="1 2">
    <name type="scientific">Idiomarina xiamenensis 10-D-4</name>
    <dbReference type="NCBI Taxonomy" id="740709"/>
    <lineage>
        <taxon>Bacteria</taxon>
        <taxon>Pseudomonadati</taxon>
        <taxon>Pseudomonadota</taxon>
        <taxon>Gammaproteobacteria</taxon>
        <taxon>Alteromonadales</taxon>
        <taxon>Idiomarinaceae</taxon>
        <taxon>Idiomarina</taxon>
    </lineage>
</organism>
<keyword evidence="2" id="KW-1185">Reference proteome</keyword>
<evidence type="ECO:0000313" key="2">
    <source>
        <dbReference type="Proteomes" id="UP000014115"/>
    </source>
</evidence>